<protein>
    <recommendedName>
        <fullName evidence="3">DUF1833 domain-containing protein</fullName>
    </recommendedName>
</protein>
<dbReference type="RefSeq" id="WP_067421118.1">
    <property type="nucleotide sequence ID" value="NZ_LZEX01000001.1"/>
</dbReference>
<organism evidence="1 2">
    <name type="scientific">Morganella psychrotolerans</name>
    <dbReference type="NCBI Taxonomy" id="368603"/>
    <lineage>
        <taxon>Bacteria</taxon>
        <taxon>Pseudomonadati</taxon>
        <taxon>Pseudomonadota</taxon>
        <taxon>Gammaproteobacteria</taxon>
        <taxon>Enterobacterales</taxon>
        <taxon>Morganellaceae</taxon>
        <taxon>Morganella</taxon>
    </lineage>
</organism>
<accession>A0A1B8HR52</accession>
<comment type="caution">
    <text evidence="1">The sequence shown here is derived from an EMBL/GenBank/DDBJ whole genome shotgun (WGS) entry which is preliminary data.</text>
</comment>
<reference evidence="1 2" key="1">
    <citation type="submission" date="2016-06" db="EMBL/GenBank/DDBJ databases">
        <authorList>
            <person name="Kjaerup R.B."/>
            <person name="Dalgaard T.S."/>
            <person name="Juul-Madsen H.R."/>
        </authorList>
    </citation>
    <scope>NUCLEOTIDE SEQUENCE [LARGE SCALE GENOMIC DNA]</scope>
    <source>
        <strain evidence="1 2">GCSL-Mp3</strain>
    </source>
</reference>
<dbReference type="InterPro" id="IPR014974">
    <property type="entry name" value="DUF1833"/>
</dbReference>
<dbReference type="Pfam" id="PF08875">
    <property type="entry name" value="DUF1833"/>
    <property type="match status" value="1"/>
</dbReference>
<dbReference type="EMBL" id="LZEX01000001">
    <property type="protein sequence ID" value="OBU11684.1"/>
    <property type="molecule type" value="Genomic_DNA"/>
</dbReference>
<proteinExistence type="predicted"/>
<name>A0A1B8HR52_9GAMM</name>
<evidence type="ECO:0008006" key="3">
    <source>
        <dbReference type="Google" id="ProtNLM"/>
    </source>
</evidence>
<evidence type="ECO:0000313" key="2">
    <source>
        <dbReference type="Proteomes" id="UP000092247"/>
    </source>
</evidence>
<sequence length="156" mass="18090">MPTLREFRAQRPNRILYETLQLSHPAFGDIYLITYQIHPKTLGGIEYMPCNFEMSESQQSKTPIIDASVKFSRIAHEFKQKLKAWRSYSRMVPVEVTYRLFDEADKGTAIVRWKLFAKDISLDAESVSMTLSMTNPLNKNVGRIYEPQEWPGLEAV</sequence>
<dbReference type="AlphaFoldDB" id="A0A1B8HR52"/>
<dbReference type="Proteomes" id="UP000092247">
    <property type="component" value="Unassembled WGS sequence"/>
</dbReference>
<evidence type="ECO:0000313" key="1">
    <source>
        <dbReference type="EMBL" id="OBU11684.1"/>
    </source>
</evidence>
<gene>
    <name evidence="1" type="ORF">AYY17_02985</name>
</gene>